<dbReference type="Proteomes" id="UP000644140">
    <property type="component" value="Chromosome"/>
</dbReference>
<organism evidence="1 2">
    <name type="scientific">Acinetobacter bereziniae</name>
    <name type="common">Acinetobacter genomosp. 10</name>
    <dbReference type="NCBI Taxonomy" id="106648"/>
    <lineage>
        <taxon>Bacteria</taxon>
        <taxon>Pseudomonadati</taxon>
        <taxon>Pseudomonadota</taxon>
        <taxon>Gammaproteobacteria</taxon>
        <taxon>Moraxellales</taxon>
        <taxon>Moraxellaceae</taxon>
        <taxon>Acinetobacter</taxon>
    </lineage>
</organism>
<name>A0A8I1AKB5_ACIBZ</name>
<evidence type="ECO:0000313" key="1">
    <source>
        <dbReference type="EMBL" id="UUN95993.1"/>
    </source>
</evidence>
<sequence>MAIGSSPTVVKTTQTCLQEFTIHFRRAEDRVFDGRYGFDWYRPEFFKKMTYYQPLTSSEERIKVALVTGDINTLKSTYTHGQKTKILPYGKEYIPAWLAIYSTEWLNVHRSGQGENYSVALDLELNLIEDKNDGELNPIDNNKEFELKNNGTILKFEASNPNIVIDPSEMNINRFLSTFGNNKKLSNQENDQKYLVSNAVNISCKSALENHEEILVYAEKNGCKEVVGQLMLYHNAVIPTLKVIFVDVITNEEKPRRSYDYEDFLQNRSFNQALINVEIINAPPFDFRKYHKNDVDVNISLNKLNINNTSYFLDDLSKFYKKYQDKSLAAKNYVFVTNVFKEEGVGSGGDSVTLFKCPEDIFNQVVVHELGHRFGLIHLFDSQKINPQGKSFQFLPGLTGNFLDYDHRKIDEKEKNGKTKSRAIRNPTFSLSYFFKYQWDLLRKRVK</sequence>
<accession>A0A8I1AKB5</accession>
<reference evidence="1" key="1">
    <citation type="submission" date="2022-02" db="EMBL/GenBank/DDBJ databases">
        <title>Characterization of Tn125 harboring carbapenem-resistant Acinetobacter bereziniae clinical isolates.</title>
        <authorList>
            <person name="Wong N.-K."/>
            <person name="Pan Q."/>
        </authorList>
    </citation>
    <scope>NUCLEOTIDE SEQUENCE</scope>
    <source>
        <strain evidence="1">GD03393</strain>
    </source>
</reference>
<dbReference type="AlphaFoldDB" id="A0A8I1AKB5"/>
<dbReference type="RefSeq" id="WP_198114587.1">
    <property type="nucleotide sequence ID" value="NZ_CP092085.1"/>
</dbReference>
<gene>
    <name evidence="1" type="ORF">I9054_011405</name>
</gene>
<dbReference type="EMBL" id="CP092085">
    <property type="protein sequence ID" value="UUN95993.1"/>
    <property type="molecule type" value="Genomic_DNA"/>
</dbReference>
<evidence type="ECO:0000313" key="2">
    <source>
        <dbReference type="Proteomes" id="UP000644140"/>
    </source>
</evidence>
<protein>
    <submittedName>
        <fullName evidence="1">Uncharacterized protein</fullName>
    </submittedName>
</protein>
<dbReference type="SUPFAM" id="SSF55486">
    <property type="entry name" value="Metalloproteases ('zincins'), catalytic domain"/>
    <property type="match status" value="1"/>
</dbReference>
<proteinExistence type="predicted"/>